<accession>A0A2M8J5S2</accession>
<evidence type="ECO:0000256" key="3">
    <source>
        <dbReference type="PIRSR" id="PIRSR607837-1"/>
    </source>
</evidence>
<dbReference type="OrthoDB" id="9807509at2"/>
<protein>
    <submittedName>
        <fullName evidence="4">Damage-inducible protein DinB</fullName>
    </submittedName>
</protein>
<evidence type="ECO:0000256" key="1">
    <source>
        <dbReference type="ARBA" id="ARBA00008635"/>
    </source>
</evidence>
<dbReference type="EMBL" id="PGTB01000004">
    <property type="protein sequence ID" value="PJE38126.1"/>
    <property type="molecule type" value="Genomic_DNA"/>
</dbReference>
<feature type="binding site" evidence="3">
    <location>
        <position position="50"/>
    </location>
    <ligand>
        <name>a divalent metal cation</name>
        <dbReference type="ChEBI" id="CHEBI:60240"/>
    </ligand>
</feature>
<keyword evidence="2 3" id="KW-0479">Metal-binding</keyword>
<dbReference type="Gene3D" id="1.20.120.450">
    <property type="entry name" value="dinb family like domain"/>
    <property type="match status" value="1"/>
</dbReference>
<evidence type="ECO:0000313" key="4">
    <source>
        <dbReference type="EMBL" id="PJE38126.1"/>
    </source>
</evidence>
<dbReference type="SUPFAM" id="SSF109854">
    <property type="entry name" value="DinB/YfiT-like putative metalloenzymes"/>
    <property type="match status" value="1"/>
</dbReference>
<dbReference type="Pfam" id="PF05163">
    <property type="entry name" value="DinB"/>
    <property type="match status" value="1"/>
</dbReference>
<feature type="binding site" evidence="3">
    <location>
        <position position="141"/>
    </location>
    <ligand>
        <name>a divalent metal cation</name>
        <dbReference type="ChEBI" id="CHEBI:60240"/>
    </ligand>
</feature>
<comment type="similarity">
    <text evidence="1">Belongs to the DinB family.</text>
</comment>
<dbReference type="InterPro" id="IPR007837">
    <property type="entry name" value="DinB"/>
</dbReference>
<dbReference type="AlphaFoldDB" id="A0A2M8J5S2"/>
<dbReference type="PANTHER" id="PTHR37302">
    <property type="entry name" value="SLR1116 PROTEIN"/>
    <property type="match status" value="1"/>
</dbReference>
<name>A0A2M8J5S2_9RHOB</name>
<sequence length="168" mass="18982">MINRDYCVTMARYNSWQNKQLTGFLEALDPAELTRDRGAFFGSILATISHLYWGDHMWMSRFDGGSKPTQSASESTTLFPTLAVWSAERFRMDGRIRIWAENLRSVDLAGDLIWFSGISGREMSKPMAMAVTHFFNHQTHHRGQVHAMLTAAGSKAPVSDLAFMPDSF</sequence>
<evidence type="ECO:0000313" key="5">
    <source>
        <dbReference type="Proteomes" id="UP000231553"/>
    </source>
</evidence>
<comment type="caution">
    <text evidence="4">The sequence shown here is derived from an EMBL/GenBank/DDBJ whole genome shotgun (WGS) entry which is preliminary data.</text>
</comment>
<keyword evidence="5" id="KW-1185">Reference proteome</keyword>
<dbReference type="PANTHER" id="PTHR37302:SF1">
    <property type="entry name" value="PROTEIN DINB"/>
    <property type="match status" value="1"/>
</dbReference>
<dbReference type="InterPro" id="IPR034660">
    <property type="entry name" value="DinB/YfiT-like"/>
</dbReference>
<organism evidence="4 5">
    <name type="scientific">Pseudooceanicola lipolyticus</name>
    <dbReference type="NCBI Taxonomy" id="2029104"/>
    <lineage>
        <taxon>Bacteria</taxon>
        <taxon>Pseudomonadati</taxon>
        <taxon>Pseudomonadota</taxon>
        <taxon>Alphaproteobacteria</taxon>
        <taxon>Rhodobacterales</taxon>
        <taxon>Paracoccaceae</taxon>
        <taxon>Pseudooceanicola</taxon>
    </lineage>
</organism>
<evidence type="ECO:0000256" key="2">
    <source>
        <dbReference type="ARBA" id="ARBA00022723"/>
    </source>
</evidence>
<dbReference type="Proteomes" id="UP000231553">
    <property type="component" value="Unassembled WGS sequence"/>
</dbReference>
<gene>
    <name evidence="4" type="ORF">CVM52_03005</name>
</gene>
<proteinExistence type="inferred from homology"/>
<feature type="binding site" evidence="3">
    <location>
        <position position="137"/>
    </location>
    <ligand>
        <name>a divalent metal cation</name>
        <dbReference type="ChEBI" id="CHEBI:60240"/>
    </ligand>
</feature>
<dbReference type="RefSeq" id="WP_100161118.1">
    <property type="nucleotide sequence ID" value="NZ_PGTB01000004.1"/>
</dbReference>
<reference evidence="4 5" key="1">
    <citation type="journal article" date="2018" name="Int. J. Syst. Evol. Microbiol.">
        <title>Pseudooceanicola lipolyticus sp. nov., a marine alphaproteobacterium, reclassification of Oceanicola flagellatus as Pseudooceanicola flagellatus comb. nov. and emended description of the genus Pseudooceanicola.</title>
        <authorList>
            <person name="Huang M.-M."/>
            <person name="Guo L.-L."/>
            <person name="Wu Y.-H."/>
            <person name="Lai Q.-L."/>
            <person name="Shao Z.-Z."/>
            <person name="Wang C.-S."/>
            <person name="Wu M."/>
            <person name="Xu X.-W."/>
        </authorList>
    </citation>
    <scope>NUCLEOTIDE SEQUENCE [LARGE SCALE GENOMIC DNA]</scope>
    <source>
        <strain evidence="4 5">157</strain>
    </source>
</reference>
<dbReference type="GO" id="GO:0046872">
    <property type="term" value="F:metal ion binding"/>
    <property type="evidence" value="ECO:0007669"/>
    <property type="project" value="UniProtKB-KW"/>
</dbReference>